<dbReference type="Gene3D" id="3.90.1150.10">
    <property type="entry name" value="Aspartate Aminotransferase, domain 1"/>
    <property type="match status" value="1"/>
</dbReference>
<dbReference type="GO" id="GO:0030170">
    <property type="term" value="F:pyridoxal phosphate binding"/>
    <property type="evidence" value="ECO:0007669"/>
    <property type="project" value="TreeGrafter"/>
</dbReference>
<evidence type="ECO:0000256" key="1">
    <source>
        <dbReference type="PIRSR" id="PIRSR000390-1"/>
    </source>
</evidence>
<dbReference type="PIRSF" id="PIRSF000390">
    <property type="entry name" value="PLP_StrS"/>
    <property type="match status" value="1"/>
</dbReference>
<dbReference type="InterPro" id="IPR015422">
    <property type="entry name" value="PyrdxlP-dep_Trfase_small"/>
</dbReference>
<name>A0AAU7CMN3_9BACT</name>
<evidence type="ECO:0000256" key="3">
    <source>
        <dbReference type="RuleBase" id="RU004508"/>
    </source>
</evidence>
<dbReference type="RefSeq" id="WP_406699017.1">
    <property type="nucleotide sequence ID" value="NZ_CP155447.1"/>
</dbReference>
<dbReference type="AlphaFoldDB" id="A0AAU7CMN3"/>
<gene>
    <name evidence="4" type="ORF">V5E97_09060</name>
</gene>
<protein>
    <submittedName>
        <fullName evidence="4">DegT/DnrJ/EryC1/StrS family aminotransferase</fullName>
        <ecNumber evidence="4">2.6.1.-</ecNumber>
    </submittedName>
</protein>
<evidence type="ECO:0000256" key="2">
    <source>
        <dbReference type="PIRSR" id="PIRSR000390-2"/>
    </source>
</evidence>
<dbReference type="InterPro" id="IPR015421">
    <property type="entry name" value="PyrdxlP-dep_Trfase_major"/>
</dbReference>
<feature type="active site" description="Proton acceptor" evidence="1">
    <location>
        <position position="190"/>
    </location>
</feature>
<evidence type="ECO:0000313" key="4">
    <source>
        <dbReference type="EMBL" id="XBH06167.1"/>
    </source>
</evidence>
<dbReference type="EMBL" id="CP155447">
    <property type="protein sequence ID" value="XBH06167.1"/>
    <property type="molecule type" value="Genomic_DNA"/>
</dbReference>
<dbReference type="Gene3D" id="3.40.640.10">
    <property type="entry name" value="Type I PLP-dependent aspartate aminotransferase-like (Major domain)"/>
    <property type="match status" value="1"/>
</dbReference>
<dbReference type="GO" id="GO:0008483">
    <property type="term" value="F:transaminase activity"/>
    <property type="evidence" value="ECO:0007669"/>
    <property type="project" value="UniProtKB-KW"/>
</dbReference>
<dbReference type="PANTHER" id="PTHR30244">
    <property type="entry name" value="TRANSAMINASE"/>
    <property type="match status" value="1"/>
</dbReference>
<dbReference type="Pfam" id="PF01041">
    <property type="entry name" value="DegT_DnrJ_EryC1"/>
    <property type="match status" value="1"/>
</dbReference>
<dbReference type="EC" id="2.6.1.-" evidence="4"/>
<keyword evidence="2 3" id="KW-0663">Pyridoxal phosphate</keyword>
<dbReference type="InterPro" id="IPR000653">
    <property type="entry name" value="DegT/StrS_aminotransferase"/>
</dbReference>
<dbReference type="CDD" id="cd00616">
    <property type="entry name" value="AHBA_syn"/>
    <property type="match status" value="1"/>
</dbReference>
<accession>A0AAU7CMN3</accession>
<keyword evidence="4" id="KW-0032">Aminotransferase</keyword>
<comment type="similarity">
    <text evidence="3">Belongs to the DegT/DnrJ/EryC1 family.</text>
</comment>
<keyword evidence="4" id="KW-0808">Transferase</keyword>
<sequence length="387" mass="43090">MILANDAAKLRVPMSQPSIDEDDIAAVLAVLRTPYLSMGPKVREFEQAMAEYIGVAEGVAVNSGTSGLHLCMEAEGIGPGDEVITTPFSFVASANCVLYQGARPVFADIDPVTLNIDPEAVEARITKQTRAIIAVDVFGQPAAVEALVDIARRHSLTLFQDSCEAIGAERNGVRIGSQGRAAVFAFYPNKQMTTGEGGMVVTDDLDYAKVLRSLCNQGRDESGTWMNHIRLGYNYRLDEMSAALGLSQTRRLDQILDRRERVAMRYTERLRHVEGISTPVVAPETTRMSWFVYVVRLDEKVDRTRLIADLEQDGVTSRPYFVPLHLQPLYRQRFGHQPGEYPVTERIAQSTLALPFFTDMTDTQIDYVCTRLQKRIALTRDRSKVAL</sequence>
<dbReference type="GO" id="GO:0000271">
    <property type="term" value="P:polysaccharide biosynthetic process"/>
    <property type="evidence" value="ECO:0007669"/>
    <property type="project" value="TreeGrafter"/>
</dbReference>
<dbReference type="InterPro" id="IPR015424">
    <property type="entry name" value="PyrdxlP-dep_Trfase"/>
</dbReference>
<feature type="modified residue" description="N6-(pyridoxal phosphate)lysine" evidence="2">
    <location>
        <position position="190"/>
    </location>
</feature>
<reference evidence="4" key="1">
    <citation type="submission" date="2024-05" db="EMBL/GenBank/DDBJ databases">
        <title>Planctomycetes of the genus Singulisphaera possess chitinolytic capabilities.</title>
        <authorList>
            <person name="Ivanova A."/>
        </authorList>
    </citation>
    <scope>NUCLEOTIDE SEQUENCE</scope>
    <source>
        <strain evidence="4">Ch08T</strain>
    </source>
</reference>
<organism evidence="4">
    <name type="scientific">Singulisphaera sp. Ch08</name>
    <dbReference type="NCBI Taxonomy" id="3120278"/>
    <lineage>
        <taxon>Bacteria</taxon>
        <taxon>Pseudomonadati</taxon>
        <taxon>Planctomycetota</taxon>
        <taxon>Planctomycetia</taxon>
        <taxon>Isosphaerales</taxon>
        <taxon>Isosphaeraceae</taxon>
        <taxon>Singulisphaera</taxon>
    </lineage>
</organism>
<dbReference type="SUPFAM" id="SSF53383">
    <property type="entry name" value="PLP-dependent transferases"/>
    <property type="match status" value="1"/>
</dbReference>
<dbReference type="PANTHER" id="PTHR30244:SF39">
    <property type="entry name" value="BLR3650 PROTEIN"/>
    <property type="match status" value="1"/>
</dbReference>
<proteinExistence type="inferred from homology"/>